<dbReference type="SUPFAM" id="SSF63829">
    <property type="entry name" value="Calcium-dependent phosphotriesterase"/>
    <property type="match status" value="1"/>
</dbReference>
<accession>A0A7X2J1E6</accession>
<feature type="chain" id="PRO_5031390640" description="WD40 repeat domain-containing protein" evidence="1">
    <location>
        <begin position="24"/>
        <end position="856"/>
    </location>
</feature>
<dbReference type="AlphaFoldDB" id="A0A7X2J1E6"/>
<dbReference type="PANTHER" id="PTHR40274">
    <property type="entry name" value="VIRGINIAMYCIN B LYASE"/>
    <property type="match status" value="1"/>
</dbReference>
<dbReference type="Proteomes" id="UP000448867">
    <property type="component" value="Unassembled WGS sequence"/>
</dbReference>
<evidence type="ECO:0000256" key="1">
    <source>
        <dbReference type="SAM" id="SignalP"/>
    </source>
</evidence>
<organism evidence="2 3">
    <name type="scientific">Metabacillus lacus</name>
    <dbReference type="NCBI Taxonomy" id="1983721"/>
    <lineage>
        <taxon>Bacteria</taxon>
        <taxon>Bacillati</taxon>
        <taxon>Bacillota</taxon>
        <taxon>Bacilli</taxon>
        <taxon>Bacillales</taxon>
        <taxon>Bacillaceae</taxon>
        <taxon>Metabacillus</taxon>
    </lineage>
</organism>
<feature type="signal peptide" evidence="1">
    <location>
        <begin position="1"/>
        <end position="23"/>
    </location>
</feature>
<evidence type="ECO:0000313" key="3">
    <source>
        <dbReference type="Proteomes" id="UP000448867"/>
    </source>
</evidence>
<sequence length="856" mass="95813">MKFFRFILSASLILFLFPSTFTAAASSPYENLGPQVQYVNVIKGKAGVNSLGQPLYYALLQGEPAKFVVIDLHSNRVIDLKELKGAKAAWSIEISPDNKVWVGTTPNEHVFQYNPDTRELSDLGKATTNSDTVVWDLTYDKKGSRLFGVTSYGGRLFSYDAQKGFQNYGQAVHGKQYARSVVFDEEKDYLYAGVGSTASLIKWDLKTGVKKDILPAQYRPAASVYDMDIQGRSLFAKIEGKSEILKFNLDSEAMETVIQADSRGVSPAHNGLVYYSFNSKLHAYHLESGQIEQLSNTNLYNSSAVSLDIVNLRGEPTVVGLAGNGGRFFTYGIQSKRFTSTNLELPPQAVEIYRIGSGADGQIYSSGFISGRLGVFDSTTSQSNMYQGLGQIEGFAQLNQTMFFGVYPNGRVYEFDSTKAWEPGKNPKEILTLGDKGQDRPIAMQTDKEKNQLYIGTIPKRGQSQGAFLVYDLKERRVIHEISVPYQQSVSSMTYSEAERKLYIGTSVFDGSGQRSVLGAQLFAVSTDDPQFTLRPIGLPGGYSVMVSALATGQDGTLWGIVDNKLMKYHSQDQRPLMYPINPHQVKGMFKNENLVFGHSGELFGTLQGTLFKVNPATNAITNYRSGEVFHLAKDPRGYLYYNSGANLWKIDPSKLTKEYELVPGQLFIPNVPVENAEFPVARVYSKQPLILYKKQNNSMVPVQQLAAKKFYRVYGTSGQYYHVGGEHYIYHEDHKVSLYIGRVFTLTQAPILKPDGSVFRLIQPGEEIRVYQHDEHSYDVGNGYKVMKNEDVSYYIGTVTLGEETQLYQYGETEPVLQLSKGETYEIYKTDGQKLDIGNGYYINFQKNKMEFKKN</sequence>
<proteinExistence type="predicted"/>
<dbReference type="EMBL" id="WKKI01000041">
    <property type="protein sequence ID" value="MRX73681.1"/>
    <property type="molecule type" value="Genomic_DNA"/>
</dbReference>
<dbReference type="PANTHER" id="PTHR40274:SF3">
    <property type="entry name" value="VIRGINIAMYCIN B LYASE"/>
    <property type="match status" value="1"/>
</dbReference>
<dbReference type="InterPro" id="IPR011044">
    <property type="entry name" value="Quino_amine_DH_bsu"/>
</dbReference>
<protein>
    <recommendedName>
        <fullName evidence="4">WD40 repeat domain-containing protein</fullName>
    </recommendedName>
</protein>
<reference evidence="2 3" key="1">
    <citation type="submission" date="2019-11" db="EMBL/GenBank/DDBJ databases">
        <title>Bacillus lacus genome.</title>
        <authorList>
            <person name="Allen C.J."/>
            <person name="Newman J.D."/>
        </authorList>
    </citation>
    <scope>NUCLEOTIDE SEQUENCE [LARGE SCALE GENOMIC DNA]</scope>
    <source>
        <strain evidence="2 3">KCTC 33946</strain>
    </source>
</reference>
<dbReference type="InterPro" id="IPR051344">
    <property type="entry name" value="Vgb"/>
</dbReference>
<keyword evidence="3" id="KW-1185">Reference proteome</keyword>
<dbReference type="InterPro" id="IPR015943">
    <property type="entry name" value="WD40/YVTN_repeat-like_dom_sf"/>
</dbReference>
<evidence type="ECO:0008006" key="4">
    <source>
        <dbReference type="Google" id="ProtNLM"/>
    </source>
</evidence>
<gene>
    <name evidence="2" type="ORF">GJU40_16180</name>
</gene>
<comment type="caution">
    <text evidence="2">The sequence shown here is derived from an EMBL/GenBank/DDBJ whole genome shotgun (WGS) entry which is preliminary data.</text>
</comment>
<dbReference type="SUPFAM" id="SSF63825">
    <property type="entry name" value="YWTD domain"/>
    <property type="match status" value="1"/>
</dbReference>
<evidence type="ECO:0000313" key="2">
    <source>
        <dbReference type="EMBL" id="MRX73681.1"/>
    </source>
</evidence>
<dbReference type="RefSeq" id="WP_154309143.1">
    <property type="nucleotide sequence ID" value="NZ_WKKI01000041.1"/>
</dbReference>
<keyword evidence="1" id="KW-0732">Signal</keyword>
<name>A0A7X2J1E6_9BACI</name>
<dbReference type="OrthoDB" id="843723at2"/>
<dbReference type="Gene3D" id="2.130.10.10">
    <property type="entry name" value="YVTN repeat-like/Quinoprotein amine dehydrogenase"/>
    <property type="match status" value="2"/>
</dbReference>
<dbReference type="SUPFAM" id="SSF50969">
    <property type="entry name" value="YVTN repeat-like/Quinoprotein amine dehydrogenase"/>
    <property type="match status" value="1"/>
</dbReference>